<keyword evidence="1" id="KW-0805">Transcription regulation</keyword>
<feature type="transmembrane region" description="Helical" evidence="4">
    <location>
        <begin position="68"/>
        <end position="88"/>
    </location>
</feature>
<reference evidence="6 7" key="1">
    <citation type="submission" date="2018-07" db="EMBL/GenBank/DDBJ databases">
        <title>Genomic Encyclopedia of Type Strains, Phase IV (KMG-IV): sequencing the most valuable type-strain genomes for metagenomic binning, comparative biology and taxonomic classification.</title>
        <authorList>
            <person name="Goeker M."/>
        </authorList>
    </citation>
    <scope>NUCLEOTIDE SEQUENCE [LARGE SCALE GENOMIC DNA]</scope>
    <source>
        <strain evidence="6 7">DSM 21352</strain>
    </source>
</reference>
<dbReference type="Gene3D" id="1.10.10.60">
    <property type="entry name" value="Homeodomain-like"/>
    <property type="match status" value="1"/>
</dbReference>
<keyword evidence="4" id="KW-0472">Membrane</keyword>
<keyword evidence="4" id="KW-1133">Transmembrane helix</keyword>
<accession>A0A370FNJ4</accession>
<keyword evidence="3" id="KW-0804">Transcription</keyword>
<proteinExistence type="predicted"/>
<feature type="transmembrane region" description="Helical" evidence="4">
    <location>
        <begin position="36"/>
        <end position="56"/>
    </location>
</feature>
<evidence type="ECO:0000256" key="3">
    <source>
        <dbReference type="ARBA" id="ARBA00023163"/>
    </source>
</evidence>
<dbReference type="OrthoDB" id="9816011at2"/>
<dbReference type="GO" id="GO:0043565">
    <property type="term" value="F:sequence-specific DNA binding"/>
    <property type="evidence" value="ECO:0007669"/>
    <property type="project" value="InterPro"/>
</dbReference>
<evidence type="ECO:0000259" key="5">
    <source>
        <dbReference type="PROSITE" id="PS01124"/>
    </source>
</evidence>
<dbReference type="RefSeq" id="WP_017760445.1">
    <property type="nucleotide sequence ID" value="NZ_QQAV01000001.1"/>
</dbReference>
<evidence type="ECO:0000256" key="1">
    <source>
        <dbReference type="ARBA" id="ARBA00023015"/>
    </source>
</evidence>
<keyword evidence="2" id="KW-0238">DNA-binding</keyword>
<keyword evidence="4" id="KW-0812">Transmembrane</keyword>
<keyword evidence="7" id="KW-1185">Reference proteome</keyword>
<feature type="transmembrane region" description="Helical" evidence="4">
    <location>
        <begin position="120"/>
        <end position="138"/>
    </location>
</feature>
<feature type="domain" description="HTH araC/xylS-type" evidence="5">
    <location>
        <begin position="226"/>
        <end position="332"/>
    </location>
</feature>
<dbReference type="InterPro" id="IPR018062">
    <property type="entry name" value="HTH_AraC-typ_CS"/>
</dbReference>
<evidence type="ECO:0000256" key="4">
    <source>
        <dbReference type="SAM" id="Phobius"/>
    </source>
</evidence>
<dbReference type="PROSITE" id="PS00041">
    <property type="entry name" value="HTH_ARAC_FAMILY_1"/>
    <property type="match status" value="1"/>
</dbReference>
<gene>
    <name evidence="6" type="ORF">DFR41_101589</name>
</gene>
<dbReference type="AlphaFoldDB" id="A0A370FNJ4"/>
<sequence>MTVLALLLAGYSIFCAVALAVLQLRNDSGTRRPFAQTMGLLTLALLAGLQGAHATWLYADVPAPHERLYTLALFAVAPCFFLFSRELLTPARAQPRPRDAWHALPLLAAFLLPEEAARPTAFLIGAGYLLWLGRRLLALRPERARFRIEIGLLGTAFLLAIAVALAGMAPGLLPDKRFTALYAIAIGMAFLLVQTTLHQRPQLEAEVQEAAQGAYQHTTLARVDCDAALARLSQLMQTQRLFVDPALSLPALAARLDLTTHQLSELLNTRLGKSFARYVREQRIEAAKSMLCDEPSASVLSVGLAVGFAAQSNFYEAFRDIEGMTPGQYRKVHGPAARR</sequence>
<comment type="caution">
    <text evidence="6">The sequence shown here is derived from an EMBL/GenBank/DDBJ whole genome shotgun (WGS) entry which is preliminary data.</text>
</comment>
<dbReference type="Pfam" id="PF12833">
    <property type="entry name" value="HTH_18"/>
    <property type="match status" value="1"/>
</dbReference>
<dbReference type="SUPFAM" id="SSF46689">
    <property type="entry name" value="Homeodomain-like"/>
    <property type="match status" value="1"/>
</dbReference>
<evidence type="ECO:0000313" key="6">
    <source>
        <dbReference type="EMBL" id="RDI28833.1"/>
    </source>
</evidence>
<dbReference type="GO" id="GO:0003700">
    <property type="term" value="F:DNA-binding transcription factor activity"/>
    <property type="evidence" value="ECO:0007669"/>
    <property type="project" value="InterPro"/>
</dbReference>
<evidence type="ECO:0000256" key="2">
    <source>
        <dbReference type="ARBA" id="ARBA00023125"/>
    </source>
</evidence>
<dbReference type="InterPro" id="IPR018060">
    <property type="entry name" value="HTH_AraC"/>
</dbReference>
<dbReference type="PANTHER" id="PTHR43280:SF29">
    <property type="entry name" value="ARAC-FAMILY TRANSCRIPTIONAL REGULATOR"/>
    <property type="match status" value="1"/>
</dbReference>
<dbReference type="PANTHER" id="PTHR43280">
    <property type="entry name" value="ARAC-FAMILY TRANSCRIPTIONAL REGULATOR"/>
    <property type="match status" value="1"/>
</dbReference>
<feature type="transmembrane region" description="Helical" evidence="4">
    <location>
        <begin position="150"/>
        <end position="173"/>
    </location>
</feature>
<dbReference type="Proteomes" id="UP000255265">
    <property type="component" value="Unassembled WGS sequence"/>
</dbReference>
<dbReference type="InterPro" id="IPR009057">
    <property type="entry name" value="Homeodomain-like_sf"/>
</dbReference>
<organism evidence="6 7">
    <name type="scientific">Pseudacidovorax intermedius</name>
    <dbReference type="NCBI Taxonomy" id="433924"/>
    <lineage>
        <taxon>Bacteria</taxon>
        <taxon>Pseudomonadati</taxon>
        <taxon>Pseudomonadota</taxon>
        <taxon>Betaproteobacteria</taxon>
        <taxon>Burkholderiales</taxon>
        <taxon>Comamonadaceae</taxon>
        <taxon>Pseudacidovorax</taxon>
    </lineage>
</organism>
<protein>
    <submittedName>
        <fullName evidence="6">Helix-turn-helix protein</fullName>
    </submittedName>
</protein>
<feature type="transmembrane region" description="Helical" evidence="4">
    <location>
        <begin position="179"/>
        <end position="197"/>
    </location>
</feature>
<dbReference type="PROSITE" id="PS01124">
    <property type="entry name" value="HTH_ARAC_FAMILY_2"/>
    <property type="match status" value="1"/>
</dbReference>
<name>A0A370FNJ4_9BURK</name>
<dbReference type="SMART" id="SM00342">
    <property type="entry name" value="HTH_ARAC"/>
    <property type="match status" value="1"/>
</dbReference>
<dbReference type="EMBL" id="QQAV01000001">
    <property type="protein sequence ID" value="RDI28833.1"/>
    <property type="molecule type" value="Genomic_DNA"/>
</dbReference>
<evidence type="ECO:0000313" key="7">
    <source>
        <dbReference type="Proteomes" id="UP000255265"/>
    </source>
</evidence>